<evidence type="ECO:0000313" key="2">
    <source>
        <dbReference type="EMBL" id="CAB4151305.1"/>
    </source>
</evidence>
<accession>A0A6J5LRQ2</accession>
<dbReference type="EMBL" id="LR796554">
    <property type="protein sequence ID" value="CAB4151305.1"/>
    <property type="molecule type" value="Genomic_DNA"/>
</dbReference>
<organism evidence="1">
    <name type="scientific">uncultured Caudovirales phage</name>
    <dbReference type="NCBI Taxonomy" id="2100421"/>
    <lineage>
        <taxon>Viruses</taxon>
        <taxon>Duplodnaviria</taxon>
        <taxon>Heunggongvirae</taxon>
        <taxon>Uroviricota</taxon>
        <taxon>Caudoviricetes</taxon>
        <taxon>Peduoviridae</taxon>
        <taxon>Maltschvirus</taxon>
        <taxon>Maltschvirus maltsch</taxon>
    </lineage>
</organism>
<protein>
    <submittedName>
        <fullName evidence="1">Uncharacterized protein</fullName>
    </submittedName>
</protein>
<proteinExistence type="predicted"/>
<sequence length="106" mass="12000">MNFPNEISGTFNRNIVLGSGFLKVYKDNVLFLTFTEADITISNNVFSIDVSNMFPDNGDYFILFNKGLFKSVLGEDYDGVTDITKWTFTIASGQYNSSQYSNDYLI</sequence>
<name>A0A6J5LRQ2_9CAUD</name>
<dbReference type="EMBL" id="LR796322">
    <property type="protein sequence ID" value="CAB4136422.1"/>
    <property type="molecule type" value="Genomic_DNA"/>
</dbReference>
<evidence type="ECO:0000313" key="1">
    <source>
        <dbReference type="EMBL" id="CAB4136422.1"/>
    </source>
</evidence>
<gene>
    <name evidence="1" type="ORF">UFOVP304_45</name>
    <name evidence="2" type="ORF">UFOVP584_10</name>
</gene>
<reference evidence="1" key="1">
    <citation type="submission" date="2020-04" db="EMBL/GenBank/DDBJ databases">
        <authorList>
            <person name="Chiriac C."/>
            <person name="Salcher M."/>
            <person name="Ghai R."/>
            <person name="Kavagutti S V."/>
        </authorList>
    </citation>
    <scope>NUCLEOTIDE SEQUENCE</scope>
</reference>